<accession>A0A197JYZ7</accession>
<feature type="compositionally biased region" description="Polar residues" evidence="5">
    <location>
        <begin position="512"/>
        <end position="521"/>
    </location>
</feature>
<dbReference type="FunFam" id="1.25.10.10:FF:000063">
    <property type="entry name" value="Putative cytoskeleton-associated protein 5"/>
    <property type="match status" value="1"/>
</dbReference>
<keyword evidence="4" id="KW-0206">Cytoskeleton</keyword>
<feature type="region of interest" description="Disordered" evidence="5">
    <location>
        <begin position="282"/>
        <end position="316"/>
    </location>
</feature>
<dbReference type="InterPro" id="IPR011989">
    <property type="entry name" value="ARM-like"/>
</dbReference>
<dbReference type="Proteomes" id="UP000078512">
    <property type="component" value="Unassembled WGS sequence"/>
</dbReference>
<dbReference type="Pfam" id="PF21041">
    <property type="entry name" value="XMAP215_CLASP_TOG"/>
    <property type="match status" value="1"/>
</dbReference>
<keyword evidence="3" id="KW-0677">Repeat</keyword>
<name>A0A197JYZ7_9FUNG</name>
<dbReference type="InterPro" id="IPR045110">
    <property type="entry name" value="XMAP215"/>
</dbReference>
<reference evidence="7 8" key="1">
    <citation type="submission" date="2016-05" db="EMBL/GenBank/DDBJ databases">
        <title>Genome sequencing reveals origins of a unique bacterial endosymbiosis in the earliest lineages of terrestrial Fungi.</title>
        <authorList>
            <consortium name="DOE Joint Genome Institute"/>
            <person name="Uehling J."/>
            <person name="Gryganskyi A."/>
            <person name="Hameed K."/>
            <person name="Tschaplinski T."/>
            <person name="Misztal P."/>
            <person name="Wu S."/>
            <person name="Desiro A."/>
            <person name="Vande Pol N."/>
            <person name="Du Z.-Y."/>
            <person name="Zienkiewicz A."/>
            <person name="Zienkiewicz K."/>
            <person name="Morin E."/>
            <person name="Tisserant E."/>
            <person name="Splivallo R."/>
            <person name="Hainaut M."/>
            <person name="Henrissat B."/>
            <person name="Ohm R."/>
            <person name="Kuo A."/>
            <person name="Yan J."/>
            <person name="Lipzen A."/>
            <person name="Nolan M."/>
            <person name="Labutti K."/>
            <person name="Barry K."/>
            <person name="Goldstein A."/>
            <person name="Labbe J."/>
            <person name="Schadt C."/>
            <person name="Tuskan G."/>
            <person name="Grigoriev I."/>
            <person name="Martin F."/>
            <person name="Vilgalys R."/>
            <person name="Bonito G."/>
        </authorList>
    </citation>
    <scope>NUCLEOTIDE SEQUENCE [LARGE SCALE GENOMIC DNA]</scope>
    <source>
        <strain evidence="7 8">AG-77</strain>
    </source>
</reference>
<comment type="subcellular location">
    <subcellularLocation>
        <location evidence="1">Cytoplasm</location>
        <location evidence="1">Cytoskeleton</location>
    </subcellularLocation>
</comment>
<dbReference type="GO" id="GO:0046785">
    <property type="term" value="P:microtubule polymerization"/>
    <property type="evidence" value="ECO:0007669"/>
    <property type="project" value="InterPro"/>
</dbReference>
<dbReference type="Pfam" id="PF02985">
    <property type="entry name" value="HEAT"/>
    <property type="match status" value="1"/>
</dbReference>
<dbReference type="InterPro" id="IPR016024">
    <property type="entry name" value="ARM-type_fold"/>
</dbReference>
<dbReference type="InterPro" id="IPR000357">
    <property type="entry name" value="HEAT"/>
</dbReference>
<gene>
    <name evidence="7" type="ORF">K457DRAFT_1875977</name>
</gene>
<dbReference type="GO" id="GO:0051010">
    <property type="term" value="F:microtubule plus-end binding"/>
    <property type="evidence" value="ECO:0007669"/>
    <property type="project" value="InterPro"/>
</dbReference>
<keyword evidence="8" id="KW-1185">Reference proteome</keyword>
<feature type="domain" description="TOG" evidence="6">
    <location>
        <begin position="310"/>
        <end position="511"/>
    </location>
</feature>
<evidence type="ECO:0000259" key="6">
    <source>
        <dbReference type="SMART" id="SM01349"/>
    </source>
</evidence>
<evidence type="ECO:0000256" key="1">
    <source>
        <dbReference type="ARBA" id="ARBA00004245"/>
    </source>
</evidence>
<evidence type="ECO:0000256" key="2">
    <source>
        <dbReference type="ARBA" id="ARBA00022490"/>
    </source>
</evidence>
<dbReference type="GO" id="GO:0007051">
    <property type="term" value="P:spindle organization"/>
    <property type="evidence" value="ECO:0007669"/>
    <property type="project" value="InterPro"/>
</dbReference>
<dbReference type="GO" id="GO:0061863">
    <property type="term" value="F:microtubule plus end polymerase"/>
    <property type="evidence" value="ECO:0007669"/>
    <property type="project" value="InterPro"/>
</dbReference>
<feature type="domain" description="TOG" evidence="6">
    <location>
        <begin position="39"/>
        <end position="267"/>
    </location>
</feature>
<dbReference type="SUPFAM" id="SSF48371">
    <property type="entry name" value="ARM repeat"/>
    <property type="match status" value="1"/>
</dbReference>
<evidence type="ECO:0000313" key="8">
    <source>
        <dbReference type="Proteomes" id="UP000078512"/>
    </source>
</evidence>
<sequence>MAVILARQKLLDKKINYQRGVEDFDFGHFFLSEEGETPHSYGSAPEENFTAIPVQERLDHKNWKARVSAYEELAKLFRTSVEDSDFRRYEGSLKKIALDSNAVAQESGLTTLIQFVENAPDPNRTKNVVVPAVVEKCLSSTRAGTKAKALELILLYVEVDSADPVIEDVLPGLDAKLPKLVATTTNVLTSIIRTFGIKNLNVKPLVKKLPPLFGHSDKNVRAEANAMTIELYRWLGKAIMPSLEDLKPVQQKELTEAFEKLPDERPTPQRYLRSQQAEMAAAAAAAEAGDGGADDAEAEKKKMPEVDAQNPSDPVDVNAKMEKNFYELLASKKWQERKEALDALLVLCNSPKILDSHYSELVGALGKRMADTNINTVIVAANCLEGLARGLRDSFNKYKPSVAGLVMDRLKERKVTVVEALAGALNAMYSTIRSPSKVETVKLLCQTLILQGLIDDADATVREATAEALGTLMKLLLPRQLPLLLYTDKLHAAKKSKLLRNQPPLDKALVQSGKSTPTGSQSEHKPSVSPVDTRSWHDQTQDAPPREAAPAADKEDEAPERTIHGQVKKPLGKAPCHVIHQETR</sequence>
<dbReference type="EMBL" id="KV442041">
    <property type="protein sequence ID" value="OAQ29474.1"/>
    <property type="molecule type" value="Genomic_DNA"/>
</dbReference>
<dbReference type="Gene3D" id="1.25.10.10">
    <property type="entry name" value="Leucine-rich Repeat Variant"/>
    <property type="match status" value="2"/>
</dbReference>
<evidence type="ECO:0000256" key="3">
    <source>
        <dbReference type="ARBA" id="ARBA00022737"/>
    </source>
</evidence>
<dbReference type="AlphaFoldDB" id="A0A197JYZ7"/>
<evidence type="ECO:0000256" key="5">
    <source>
        <dbReference type="SAM" id="MobiDB-lite"/>
    </source>
</evidence>
<dbReference type="SMART" id="SM01349">
    <property type="entry name" value="TOG"/>
    <property type="match status" value="2"/>
</dbReference>
<evidence type="ECO:0000313" key="7">
    <source>
        <dbReference type="EMBL" id="OAQ29474.1"/>
    </source>
</evidence>
<dbReference type="STRING" id="1314771.A0A197JYZ7"/>
<evidence type="ECO:0000256" key="4">
    <source>
        <dbReference type="ARBA" id="ARBA00023212"/>
    </source>
</evidence>
<dbReference type="OrthoDB" id="205662at2759"/>
<organism evidence="7 8">
    <name type="scientific">Linnemannia elongata AG-77</name>
    <dbReference type="NCBI Taxonomy" id="1314771"/>
    <lineage>
        <taxon>Eukaryota</taxon>
        <taxon>Fungi</taxon>
        <taxon>Fungi incertae sedis</taxon>
        <taxon>Mucoromycota</taxon>
        <taxon>Mortierellomycotina</taxon>
        <taxon>Mortierellomycetes</taxon>
        <taxon>Mortierellales</taxon>
        <taxon>Mortierellaceae</taxon>
        <taxon>Linnemannia</taxon>
    </lineage>
</organism>
<feature type="compositionally biased region" description="Low complexity" evidence="5">
    <location>
        <begin position="542"/>
        <end position="551"/>
    </location>
</feature>
<dbReference type="InterPro" id="IPR048491">
    <property type="entry name" value="XMAP215_CLASP_TOG"/>
</dbReference>
<dbReference type="InterPro" id="IPR034085">
    <property type="entry name" value="TOG"/>
</dbReference>
<dbReference type="GO" id="GO:0030951">
    <property type="term" value="P:establishment or maintenance of microtubule cytoskeleton polarity"/>
    <property type="evidence" value="ECO:0007669"/>
    <property type="project" value="InterPro"/>
</dbReference>
<dbReference type="GO" id="GO:0005856">
    <property type="term" value="C:cytoskeleton"/>
    <property type="evidence" value="ECO:0007669"/>
    <property type="project" value="UniProtKB-SubCell"/>
</dbReference>
<proteinExistence type="predicted"/>
<protein>
    <submittedName>
        <fullName evidence="7">ARM repeat-containing protein</fullName>
    </submittedName>
</protein>
<feature type="region of interest" description="Disordered" evidence="5">
    <location>
        <begin position="501"/>
        <end position="584"/>
    </location>
</feature>
<dbReference type="PANTHER" id="PTHR12609">
    <property type="entry name" value="MICROTUBULE ASSOCIATED PROTEIN XMAP215"/>
    <property type="match status" value="1"/>
</dbReference>
<keyword evidence="2" id="KW-0963">Cytoplasm</keyword>